<feature type="region of interest" description="Disordered" evidence="1">
    <location>
        <begin position="1"/>
        <end position="77"/>
    </location>
</feature>
<proteinExistence type="predicted"/>
<dbReference type="AlphaFoldDB" id="A0AAV2PUR0"/>
<keyword evidence="3" id="KW-1185">Reference proteome</keyword>
<comment type="caution">
    <text evidence="2">The sequence shown here is derived from an EMBL/GenBank/DDBJ whole genome shotgun (WGS) entry which is preliminary data.</text>
</comment>
<gene>
    <name evidence="2" type="ORF">MNOR_LOCUS4068</name>
</gene>
<evidence type="ECO:0000313" key="3">
    <source>
        <dbReference type="Proteomes" id="UP001497623"/>
    </source>
</evidence>
<sequence>RFQPRLENPQPHHRSPAASATHSLHPHQRRSPHSVAAFSTSRTAYDENAENLKRSPPSVSSNKKSPYGHSSTLPRQPFRRVNSTVLWNNIQENVTHIKPQTTKLIKEGGHKMNKVVQGVRTSIVSFSQRFRNNTQRRYKLDGCETPIRGTHSRVHTPGKLYSPFNVSTPVTPHSHKHPKRLQNHTPRRINYGQENRSMGPVTPQHNRVLHQSQHQQQWVKFQSPSRTLHQETQSLNQGLRELESLSNGMLNSSRQKCNFR</sequence>
<organism evidence="2 3">
    <name type="scientific">Meganyctiphanes norvegica</name>
    <name type="common">Northern krill</name>
    <name type="synonym">Thysanopoda norvegica</name>
    <dbReference type="NCBI Taxonomy" id="48144"/>
    <lineage>
        <taxon>Eukaryota</taxon>
        <taxon>Metazoa</taxon>
        <taxon>Ecdysozoa</taxon>
        <taxon>Arthropoda</taxon>
        <taxon>Crustacea</taxon>
        <taxon>Multicrustacea</taxon>
        <taxon>Malacostraca</taxon>
        <taxon>Eumalacostraca</taxon>
        <taxon>Eucarida</taxon>
        <taxon>Euphausiacea</taxon>
        <taxon>Euphausiidae</taxon>
        <taxon>Meganyctiphanes</taxon>
    </lineage>
</organism>
<evidence type="ECO:0000313" key="2">
    <source>
        <dbReference type="EMBL" id="CAL4064419.1"/>
    </source>
</evidence>
<feature type="compositionally biased region" description="Low complexity" evidence="1">
    <location>
        <begin position="54"/>
        <end position="65"/>
    </location>
</feature>
<evidence type="ECO:0000256" key="1">
    <source>
        <dbReference type="SAM" id="MobiDB-lite"/>
    </source>
</evidence>
<dbReference type="Proteomes" id="UP001497623">
    <property type="component" value="Unassembled WGS sequence"/>
</dbReference>
<reference evidence="2 3" key="1">
    <citation type="submission" date="2024-05" db="EMBL/GenBank/DDBJ databases">
        <authorList>
            <person name="Wallberg A."/>
        </authorList>
    </citation>
    <scope>NUCLEOTIDE SEQUENCE [LARGE SCALE GENOMIC DNA]</scope>
</reference>
<protein>
    <submittedName>
        <fullName evidence="2">Uncharacterized protein</fullName>
    </submittedName>
</protein>
<dbReference type="EMBL" id="CAXKWB010001471">
    <property type="protein sequence ID" value="CAL4064419.1"/>
    <property type="molecule type" value="Genomic_DNA"/>
</dbReference>
<name>A0AAV2PUR0_MEGNR</name>
<feature type="non-terminal residue" evidence="2">
    <location>
        <position position="1"/>
    </location>
</feature>
<accession>A0AAV2PUR0</accession>